<feature type="transmembrane region" description="Helical" evidence="2">
    <location>
        <begin position="762"/>
        <end position="780"/>
    </location>
</feature>
<reference evidence="3 4" key="1">
    <citation type="submission" date="2018-07" db="EMBL/GenBank/DDBJ databases">
        <title>a novel species of Sphingomonas isolated from the rhizosphere soil of Araceae plant.</title>
        <authorList>
            <person name="Zhiyong W."/>
            <person name="Qinglan Z."/>
            <person name="Zhiwei F."/>
            <person name="Ding X."/>
            <person name="Gejiao W."/>
            <person name="Shixue Z."/>
        </authorList>
    </citation>
    <scope>NUCLEOTIDE SEQUENCE [LARGE SCALE GENOMIC DNA]</scope>
    <source>
        <strain evidence="3 4">WZY 27</strain>
    </source>
</reference>
<keyword evidence="4" id="KW-1185">Reference proteome</keyword>
<feature type="transmembrane region" description="Helical" evidence="2">
    <location>
        <begin position="610"/>
        <end position="632"/>
    </location>
</feature>
<gene>
    <name evidence="3" type="ORF">DVW87_14560</name>
</gene>
<name>A0A369VQX8_9SPHN</name>
<evidence type="ECO:0000313" key="3">
    <source>
        <dbReference type="EMBL" id="RDE04796.1"/>
    </source>
</evidence>
<evidence type="ECO:0000313" key="4">
    <source>
        <dbReference type="Proteomes" id="UP000253918"/>
    </source>
</evidence>
<evidence type="ECO:0000256" key="1">
    <source>
        <dbReference type="SAM" id="MobiDB-lite"/>
    </source>
</evidence>
<feature type="region of interest" description="Disordered" evidence="1">
    <location>
        <begin position="67"/>
        <end position="87"/>
    </location>
</feature>
<feature type="transmembrane region" description="Helical" evidence="2">
    <location>
        <begin position="407"/>
        <end position="425"/>
    </location>
</feature>
<dbReference type="InterPro" id="IPR014600">
    <property type="entry name" value="UCP035905_mem"/>
</dbReference>
<feature type="transmembrane region" description="Helical" evidence="2">
    <location>
        <begin position="236"/>
        <end position="254"/>
    </location>
</feature>
<protein>
    <submittedName>
        <fullName evidence="3">DUF2339 domain-containing protein</fullName>
    </submittedName>
</protein>
<dbReference type="Pfam" id="PF10101">
    <property type="entry name" value="DUF2339"/>
    <property type="match status" value="1"/>
</dbReference>
<feature type="transmembrane region" description="Helical" evidence="2">
    <location>
        <begin position="639"/>
        <end position="659"/>
    </location>
</feature>
<feature type="transmembrane region" description="Helical" evidence="2">
    <location>
        <begin position="214"/>
        <end position="230"/>
    </location>
</feature>
<feature type="transmembrane region" description="Helical" evidence="2">
    <location>
        <begin position="547"/>
        <end position="569"/>
    </location>
</feature>
<evidence type="ECO:0000256" key="2">
    <source>
        <dbReference type="SAM" id="Phobius"/>
    </source>
</evidence>
<feature type="transmembrane region" description="Helical" evidence="2">
    <location>
        <begin position="336"/>
        <end position="352"/>
    </location>
</feature>
<keyword evidence="2" id="KW-1133">Transmembrane helix</keyword>
<dbReference type="InterPro" id="IPR019286">
    <property type="entry name" value="DUF2339_TM"/>
</dbReference>
<comment type="caution">
    <text evidence="3">The sequence shown here is derived from an EMBL/GenBank/DDBJ whole genome shotgun (WGS) entry which is preliminary data.</text>
</comment>
<feature type="transmembrane region" description="Helical" evidence="2">
    <location>
        <begin position="732"/>
        <end position="750"/>
    </location>
</feature>
<feature type="transmembrane region" description="Helical" evidence="2">
    <location>
        <begin position="671"/>
        <end position="689"/>
    </location>
</feature>
<feature type="transmembrane region" description="Helical" evidence="2">
    <location>
        <begin position="160"/>
        <end position="183"/>
    </location>
</feature>
<feature type="transmembrane region" description="Helical" evidence="2">
    <location>
        <begin position="581"/>
        <end position="598"/>
    </location>
</feature>
<feature type="transmembrane region" description="Helical" evidence="2">
    <location>
        <begin position="189"/>
        <end position="207"/>
    </location>
</feature>
<feature type="transmembrane region" description="Helical" evidence="2">
    <location>
        <begin position="384"/>
        <end position="400"/>
    </location>
</feature>
<dbReference type="PANTHER" id="PTHR38434:SF1">
    <property type="entry name" value="BLL2549 PROTEIN"/>
    <property type="match status" value="1"/>
</dbReference>
<dbReference type="Proteomes" id="UP000253918">
    <property type="component" value="Unassembled WGS sequence"/>
</dbReference>
<feature type="transmembrane region" description="Helical" evidence="2">
    <location>
        <begin position="6"/>
        <end position="24"/>
    </location>
</feature>
<dbReference type="PIRSF" id="PIRSF035905">
    <property type="entry name" value="UCP035905_mp"/>
    <property type="match status" value="1"/>
</dbReference>
<feature type="transmembrane region" description="Helical" evidence="2">
    <location>
        <begin position="285"/>
        <end position="305"/>
    </location>
</feature>
<sequence length="811" mass="82349">MSGVLLIALAAAAAAFVALFRRLAALEDEVRDLAARLEAAPPAAAIPDRPAAPATVRVDRPVPPPALDALDAPLTPEPAEPAAPPRPRRSLESIIAGQLPIWVGGAALVLAGFFLVRLSIESGLFGPVARTVAAAAFALLLIAGSEVARRLPLTRDDPRVAQALAGAGTASLYGTLYIAAALYHLVGPAAAFGLLALVTATGLALALRHGPPTAIMALIGGFAAPLVAGVETTGVGPLLVYLALLVAALFGLAIRRGWLWLALAASAGGFLWVNLLVALVSGSDLAGAGAFALLLAIGGSLALPVGAAARPWLRLAPLLAGLVQLLVLAPALDFSALAWGYYLLLSAAALFLSSRDEALAPAAPAALALLLVLLAAGFTAGSPGAGPAALAATLLFAAAGHLRPRWAWLAVGGSAGPVLVAHAAAPALLPAPAWCLIEVAAALSTAALAWRLRTAPQATAQTGATLATATLLAAGLGALAGPPWLPVVLAVLLLALGGWARRLDAPALYRLPALALLAALLAAPRVLSAEALMLAASLVGEELSFLHVPALADALRGLAAPALAAALLLRDPAQFGRFRKAAIAVALAAGLLAIHALAKQVLAIATPEAFVRLGLLERALLTQACLLAALVLRPRLPRLAMGLLLLGLLRFAWFDLVVVNPLLVPQQVGGVPLLNLATLHPALAAAALWPWRAAPLARRTALALSLVTAAATVRQLTHGTLLTGGITRPENWLYSAAGLALAIGWLAAGLRRGQADLRLAGLALLVAVTLKVFLIDAAALEGVLRILSFLVLGVALMGIGWAYTRFTRSPA</sequence>
<dbReference type="EMBL" id="QQNB01000003">
    <property type="protein sequence ID" value="RDE04796.1"/>
    <property type="molecule type" value="Genomic_DNA"/>
</dbReference>
<feature type="transmembrane region" description="Helical" evidence="2">
    <location>
        <begin position="128"/>
        <end position="148"/>
    </location>
</feature>
<feature type="transmembrane region" description="Helical" evidence="2">
    <location>
        <begin position="507"/>
        <end position="527"/>
    </location>
</feature>
<dbReference type="PANTHER" id="PTHR38434">
    <property type="entry name" value="BLL2549 PROTEIN"/>
    <property type="match status" value="1"/>
</dbReference>
<accession>A0A369VQX8</accession>
<feature type="compositionally biased region" description="Pro residues" evidence="1">
    <location>
        <begin position="75"/>
        <end position="85"/>
    </location>
</feature>
<feature type="transmembrane region" description="Helical" evidence="2">
    <location>
        <begin position="94"/>
        <end position="116"/>
    </location>
</feature>
<dbReference type="RefSeq" id="WP_114688533.1">
    <property type="nucleotide sequence ID" value="NZ_QQNB01000003.1"/>
</dbReference>
<organism evidence="3 4">
    <name type="scientific">Sphingomonas aracearum</name>
    <dbReference type="NCBI Taxonomy" id="2283317"/>
    <lineage>
        <taxon>Bacteria</taxon>
        <taxon>Pseudomonadati</taxon>
        <taxon>Pseudomonadota</taxon>
        <taxon>Alphaproteobacteria</taxon>
        <taxon>Sphingomonadales</taxon>
        <taxon>Sphingomonadaceae</taxon>
        <taxon>Sphingomonas</taxon>
    </lineage>
</organism>
<proteinExistence type="predicted"/>
<keyword evidence="2" id="KW-0812">Transmembrane</keyword>
<dbReference type="AlphaFoldDB" id="A0A369VQX8"/>
<feature type="transmembrane region" description="Helical" evidence="2">
    <location>
        <begin position="259"/>
        <end position="279"/>
    </location>
</feature>
<keyword evidence="2" id="KW-0472">Membrane</keyword>
<feature type="transmembrane region" description="Helical" evidence="2">
    <location>
        <begin position="359"/>
        <end position="378"/>
    </location>
</feature>
<dbReference type="OrthoDB" id="5422830at2"/>
<feature type="transmembrane region" description="Helical" evidence="2">
    <location>
        <begin position="484"/>
        <end position="500"/>
    </location>
</feature>
<feature type="transmembrane region" description="Helical" evidence="2">
    <location>
        <begin position="786"/>
        <end position="804"/>
    </location>
</feature>